<name>A0ABD7MQA2_CORUL</name>
<feature type="compositionally biased region" description="Basic and acidic residues" evidence="1">
    <location>
        <begin position="83"/>
        <end position="92"/>
    </location>
</feature>
<evidence type="ECO:0000313" key="3">
    <source>
        <dbReference type="Proteomes" id="UP000248741"/>
    </source>
</evidence>
<dbReference type="AlphaFoldDB" id="A0ABD7MQA2"/>
<evidence type="ECO:0000256" key="1">
    <source>
        <dbReference type="SAM" id="MobiDB-lite"/>
    </source>
</evidence>
<evidence type="ECO:0000313" key="2">
    <source>
        <dbReference type="EMBL" id="SQG49862.1"/>
    </source>
</evidence>
<feature type="region of interest" description="Disordered" evidence="1">
    <location>
        <begin position="83"/>
        <end position="166"/>
    </location>
</feature>
<feature type="compositionally biased region" description="Basic and acidic residues" evidence="1">
    <location>
        <begin position="156"/>
        <end position="166"/>
    </location>
</feature>
<organism evidence="2 3">
    <name type="scientific">Corynebacterium ulcerans</name>
    <dbReference type="NCBI Taxonomy" id="65058"/>
    <lineage>
        <taxon>Bacteria</taxon>
        <taxon>Bacillati</taxon>
        <taxon>Actinomycetota</taxon>
        <taxon>Actinomycetes</taxon>
        <taxon>Mycobacteriales</taxon>
        <taxon>Corynebacteriaceae</taxon>
        <taxon>Corynebacterium</taxon>
    </lineage>
</organism>
<dbReference type="GO" id="GO:0003677">
    <property type="term" value="F:DNA binding"/>
    <property type="evidence" value="ECO:0007669"/>
    <property type="project" value="UniProtKB-KW"/>
</dbReference>
<gene>
    <name evidence="2" type="ORF">NCTC7908_00086</name>
</gene>
<protein>
    <submittedName>
        <fullName evidence="2">DNA-binding protein</fullName>
    </submittedName>
</protein>
<keyword evidence="2" id="KW-0238">DNA-binding</keyword>
<feature type="compositionally biased region" description="Acidic residues" evidence="1">
    <location>
        <begin position="131"/>
        <end position="141"/>
    </location>
</feature>
<accession>A0ABD7MQA2</accession>
<reference evidence="2 3" key="1">
    <citation type="submission" date="2018-06" db="EMBL/GenBank/DDBJ databases">
        <authorList>
            <consortium name="Pathogen Informatics"/>
            <person name="Doyle S."/>
        </authorList>
    </citation>
    <scope>NUCLEOTIDE SEQUENCE [LARGE SCALE GENOMIC DNA]</scope>
    <source>
        <strain evidence="2 3">NCTC7908</strain>
    </source>
</reference>
<dbReference type="Proteomes" id="UP000248741">
    <property type="component" value="Chromosome 1"/>
</dbReference>
<dbReference type="EMBL" id="LS483400">
    <property type="protein sequence ID" value="SQG49862.1"/>
    <property type="molecule type" value="Genomic_DNA"/>
</dbReference>
<sequence length="166" mass="18368">MDGDNATEAAKKSDISSSNFTRWKKGARADPDFVVKIARSYNANVLEALVAAEFITEAEAKLREIKVGGIALSDASNQQLLDEIMRRSDPEANRLFGYPTGESIDYQQRDDLAKRRRSTPATPPSVKPLSDDDGTVMDWDESLPHAADSSPDETEERLRRGENPVD</sequence>
<proteinExistence type="predicted"/>